<dbReference type="PROSITE" id="PS51257">
    <property type="entry name" value="PROKAR_LIPOPROTEIN"/>
    <property type="match status" value="1"/>
</dbReference>
<sequence length="434" mass="46047">MNTQRTRHPHTPIRLIAALATTGLALTACSTETANPGNNETGSASVASKEKKEQTPPEETAGPTPRLVTTYDGGLLALDANTLKVLDRTELEGFNRLNPLGDGHSLLVSTKEGFRVFDAGSWTEPHGDHTHSYKTKPLLTDILYPATKPGHVVHSGGRTLIFGDDDGSIQELKTAGFASGYKLGTSPRTAAKHNVTPHHGVAVPLPDGGMLRTDGTEDERHTVLALNKDGREIAKSEKCPGVHGEAIAAGGAVTVGCQDGILIYRDGKFQKVDSPAGYGRIGNQAGSEESAVVLGDYKADKAAADREELERPTHVTLTDTSTGQMKVVDVKASYSFRSLGRGPAGEALVLGTDGMLRKLDPATGAITGEYPVVKAWQESKTWQDPRPTLFVQDGYAFVTEPATKMIHKVDIATGTIVQSAELLETPNELSGVEG</sequence>
<dbReference type="RefSeq" id="WP_194555431.1">
    <property type="nucleotide sequence ID" value="NZ_JADKMY010000001.1"/>
</dbReference>
<feature type="chain" id="PRO_5046306232" description="Secreted protein" evidence="2">
    <location>
        <begin position="31"/>
        <end position="434"/>
    </location>
</feature>
<dbReference type="Proteomes" id="UP000635902">
    <property type="component" value="Unassembled WGS sequence"/>
</dbReference>
<protein>
    <recommendedName>
        <fullName evidence="5">Secreted protein</fullName>
    </recommendedName>
</protein>
<evidence type="ECO:0000313" key="4">
    <source>
        <dbReference type="Proteomes" id="UP000635902"/>
    </source>
</evidence>
<proteinExistence type="predicted"/>
<dbReference type="EMBL" id="JADKMY010000001">
    <property type="protein sequence ID" value="MBF4552522.1"/>
    <property type="molecule type" value="Genomic_DNA"/>
</dbReference>
<organism evidence="3 4">
    <name type="scientific">Corynebacterium suicordis DSM 45110</name>
    <dbReference type="NCBI Taxonomy" id="1121369"/>
    <lineage>
        <taxon>Bacteria</taxon>
        <taxon>Bacillati</taxon>
        <taxon>Actinomycetota</taxon>
        <taxon>Actinomycetes</taxon>
        <taxon>Mycobacteriales</taxon>
        <taxon>Corynebacteriaceae</taxon>
        <taxon>Corynebacterium</taxon>
    </lineage>
</organism>
<feature type="signal peptide" evidence="2">
    <location>
        <begin position="1"/>
        <end position="30"/>
    </location>
</feature>
<gene>
    <name evidence="3" type="ORF">IRY30_00275</name>
</gene>
<keyword evidence="2" id="KW-0732">Signal</keyword>
<dbReference type="InterPro" id="IPR011044">
    <property type="entry name" value="Quino_amine_DH_bsu"/>
</dbReference>
<feature type="compositionally biased region" description="Polar residues" evidence="1">
    <location>
        <begin position="31"/>
        <end position="46"/>
    </location>
</feature>
<evidence type="ECO:0008006" key="5">
    <source>
        <dbReference type="Google" id="ProtNLM"/>
    </source>
</evidence>
<evidence type="ECO:0000256" key="2">
    <source>
        <dbReference type="SAM" id="SignalP"/>
    </source>
</evidence>
<dbReference type="SUPFAM" id="SSF50969">
    <property type="entry name" value="YVTN repeat-like/Quinoprotein amine dehydrogenase"/>
    <property type="match status" value="1"/>
</dbReference>
<comment type="caution">
    <text evidence="3">The sequence shown here is derived from an EMBL/GenBank/DDBJ whole genome shotgun (WGS) entry which is preliminary data.</text>
</comment>
<dbReference type="Gene3D" id="2.130.10.10">
    <property type="entry name" value="YVTN repeat-like/Quinoprotein amine dehydrogenase"/>
    <property type="match status" value="2"/>
</dbReference>
<dbReference type="InterPro" id="IPR015943">
    <property type="entry name" value="WD40/YVTN_repeat-like_dom_sf"/>
</dbReference>
<feature type="region of interest" description="Disordered" evidence="1">
    <location>
        <begin position="31"/>
        <end position="67"/>
    </location>
</feature>
<accession>A0ABR9ZIQ0</accession>
<name>A0ABR9ZIQ0_9CORY</name>
<reference evidence="3 4" key="1">
    <citation type="submission" date="2020-10" db="EMBL/GenBank/DDBJ databases">
        <title>Novel species in genus Corynebacterium.</title>
        <authorList>
            <person name="Zhang G."/>
        </authorList>
    </citation>
    <scope>NUCLEOTIDE SEQUENCE [LARGE SCALE GENOMIC DNA]</scope>
    <source>
        <strain evidence="3 4">DSM 45110</strain>
    </source>
</reference>
<evidence type="ECO:0000313" key="3">
    <source>
        <dbReference type="EMBL" id="MBF4552522.1"/>
    </source>
</evidence>
<evidence type="ECO:0000256" key="1">
    <source>
        <dbReference type="SAM" id="MobiDB-lite"/>
    </source>
</evidence>
<keyword evidence="4" id="KW-1185">Reference proteome</keyword>